<evidence type="ECO:0000313" key="3">
    <source>
        <dbReference type="Proteomes" id="UP000244929"/>
    </source>
</evidence>
<sequence length="125" mass="14093">MRHKLLSFFICLLTSTILLAHAVVPHHHEQEHAILRHHHHEADGGLKGIFTTHCHSIDCFTSVAKHAASERTGNKHIGYAVLSENITPVAGIRFIQPKNYVPFSYTHSSFHLINIDFRGPPEFSV</sequence>
<dbReference type="AlphaFoldDB" id="A0A2S1QV23"/>
<keyword evidence="3" id="KW-1185">Reference proteome</keyword>
<organism evidence="2 3">
    <name type="scientific">Flavobacterium album</name>
    <dbReference type="NCBI Taxonomy" id="2175091"/>
    <lineage>
        <taxon>Bacteria</taxon>
        <taxon>Pseudomonadati</taxon>
        <taxon>Bacteroidota</taxon>
        <taxon>Flavobacteriia</taxon>
        <taxon>Flavobacteriales</taxon>
        <taxon>Flavobacteriaceae</taxon>
        <taxon>Flavobacterium</taxon>
    </lineage>
</organism>
<dbReference type="RefSeq" id="WP_108776811.1">
    <property type="nucleotide sequence ID" value="NZ_CP029186.1"/>
</dbReference>
<reference evidence="2 3" key="1">
    <citation type="submission" date="2018-04" db="EMBL/GenBank/DDBJ databases">
        <title>Genome sequencing of Flavobacterium sp. HYN0059.</title>
        <authorList>
            <person name="Yi H."/>
            <person name="Baek C."/>
        </authorList>
    </citation>
    <scope>NUCLEOTIDE SEQUENCE [LARGE SCALE GENOMIC DNA]</scope>
    <source>
        <strain evidence="2 3">HYN0059</strain>
    </source>
</reference>
<feature type="chain" id="PRO_5015508905" evidence="1">
    <location>
        <begin position="23"/>
        <end position="125"/>
    </location>
</feature>
<gene>
    <name evidence="2" type="ORF">HYN59_02795</name>
</gene>
<evidence type="ECO:0000313" key="2">
    <source>
        <dbReference type="EMBL" id="AWH84101.1"/>
    </source>
</evidence>
<feature type="signal peptide" evidence="1">
    <location>
        <begin position="1"/>
        <end position="22"/>
    </location>
</feature>
<dbReference type="KEGG" id="falb:HYN59_02795"/>
<dbReference type="Proteomes" id="UP000244929">
    <property type="component" value="Chromosome"/>
</dbReference>
<keyword evidence="1" id="KW-0732">Signal</keyword>
<evidence type="ECO:0000256" key="1">
    <source>
        <dbReference type="SAM" id="SignalP"/>
    </source>
</evidence>
<protein>
    <submittedName>
        <fullName evidence="2">Uncharacterized protein</fullName>
    </submittedName>
</protein>
<proteinExistence type="predicted"/>
<dbReference type="EMBL" id="CP029186">
    <property type="protein sequence ID" value="AWH84101.1"/>
    <property type="molecule type" value="Genomic_DNA"/>
</dbReference>
<name>A0A2S1QV23_9FLAO</name>
<accession>A0A2S1QV23</accession>